<proteinExistence type="inferred from homology"/>
<dbReference type="AlphaFoldDB" id="A0A1S7UR63"/>
<feature type="active site" description="Proton donor" evidence="4">
    <location>
        <position position="209"/>
    </location>
</feature>
<keyword evidence="10" id="KW-1185">Reference proteome</keyword>
<dbReference type="InterPro" id="IPR041542">
    <property type="entry name" value="GH43_C2"/>
</dbReference>
<keyword evidence="7" id="KW-0732">Signal</keyword>
<dbReference type="InterPro" id="IPR006710">
    <property type="entry name" value="Glyco_hydro_43"/>
</dbReference>
<feature type="chain" id="PRO_5013386239" evidence="7">
    <location>
        <begin position="20"/>
        <end position="598"/>
    </location>
</feature>
<organism evidence="9">
    <name type="scientific">Rosellinia necatrix</name>
    <name type="common">White root-rot fungus</name>
    <dbReference type="NCBI Taxonomy" id="77044"/>
    <lineage>
        <taxon>Eukaryota</taxon>
        <taxon>Fungi</taxon>
        <taxon>Dikarya</taxon>
        <taxon>Ascomycota</taxon>
        <taxon>Pezizomycotina</taxon>
        <taxon>Sordariomycetes</taxon>
        <taxon>Xylariomycetidae</taxon>
        <taxon>Xylariales</taxon>
        <taxon>Xylariaceae</taxon>
        <taxon>Rosellinia</taxon>
    </lineage>
</organism>
<evidence type="ECO:0000256" key="7">
    <source>
        <dbReference type="SAM" id="SignalP"/>
    </source>
</evidence>
<dbReference type="GO" id="GO:0005975">
    <property type="term" value="P:carbohydrate metabolic process"/>
    <property type="evidence" value="ECO:0007669"/>
    <property type="project" value="InterPro"/>
</dbReference>
<dbReference type="SUPFAM" id="SSF49899">
    <property type="entry name" value="Concanavalin A-like lectins/glucanases"/>
    <property type="match status" value="1"/>
</dbReference>
<dbReference type="CDD" id="cd18833">
    <property type="entry name" value="GH43_PcXyl-like"/>
    <property type="match status" value="1"/>
</dbReference>
<feature type="domain" description="Beta-xylosidase C-terminal Concanavalin A-like" evidence="8">
    <location>
        <begin position="402"/>
        <end position="567"/>
    </location>
</feature>
<dbReference type="GO" id="GO:0004553">
    <property type="term" value="F:hydrolase activity, hydrolyzing O-glycosyl compounds"/>
    <property type="evidence" value="ECO:0007669"/>
    <property type="project" value="InterPro"/>
</dbReference>
<reference evidence="9" key="1">
    <citation type="submission" date="2016-03" db="EMBL/GenBank/DDBJ databases">
        <title>Draft genome sequence of Rosellinia necatrix.</title>
        <authorList>
            <person name="Kanematsu S."/>
        </authorList>
    </citation>
    <scope>NUCLEOTIDE SEQUENCE [LARGE SCALE GENOMIC DNA]</scope>
    <source>
        <strain evidence="9">W97</strain>
    </source>
</reference>
<evidence type="ECO:0000256" key="4">
    <source>
        <dbReference type="PIRSR" id="PIRSR606710-1"/>
    </source>
</evidence>
<keyword evidence="3 6" id="KW-0326">Glycosidase</keyword>
<evidence type="ECO:0000259" key="8">
    <source>
        <dbReference type="Pfam" id="PF17851"/>
    </source>
</evidence>
<evidence type="ECO:0000256" key="6">
    <source>
        <dbReference type="RuleBase" id="RU361187"/>
    </source>
</evidence>
<dbReference type="SUPFAM" id="SSF75005">
    <property type="entry name" value="Arabinanase/levansucrase/invertase"/>
    <property type="match status" value="1"/>
</dbReference>
<evidence type="ECO:0000256" key="1">
    <source>
        <dbReference type="ARBA" id="ARBA00009865"/>
    </source>
</evidence>
<keyword evidence="2 6" id="KW-0378">Hydrolase</keyword>
<protein>
    <submittedName>
        <fullName evidence="9">Putative xylosidase arabinosidase protein</fullName>
    </submittedName>
</protein>
<dbReference type="InterPro" id="IPR023296">
    <property type="entry name" value="Glyco_hydro_beta-prop_sf"/>
</dbReference>
<evidence type="ECO:0000313" key="10">
    <source>
        <dbReference type="Proteomes" id="UP000054516"/>
    </source>
</evidence>
<accession>A0A1S7UR63</accession>
<evidence type="ECO:0000313" key="9">
    <source>
        <dbReference type="EMBL" id="GAP84501.1"/>
    </source>
</evidence>
<name>A0A1S7UR63_ROSNE</name>
<dbReference type="PANTHER" id="PTHR42812">
    <property type="entry name" value="BETA-XYLOSIDASE"/>
    <property type="match status" value="1"/>
</dbReference>
<gene>
    <name evidence="9" type="ORF">SAMD00023353_1100180</name>
</gene>
<feature type="active site" description="Proton acceptor" evidence="4">
    <location>
        <position position="46"/>
    </location>
</feature>
<dbReference type="Pfam" id="PF17851">
    <property type="entry name" value="GH43_C2"/>
    <property type="match status" value="1"/>
</dbReference>
<dbReference type="EMBL" id="DF977456">
    <property type="protein sequence ID" value="GAP84501.1"/>
    <property type="molecule type" value="Genomic_DNA"/>
</dbReference>
<evidence type="ECO:0000256" key="3">
    <source>
        <dbReference type="ARBA" id="ARBA00023295"/>
    </source>
</evidence>
<dbReference type="Gene3D" id="2.115.10.20">
    <property type="entry name" value="Glycosyl hydrolase domain, family 43"/>
    <property type="match status" value="1"/>
</dbReference>
<feature type="site" description="Important for catalytic activity, responsible for pKa modulation of the active site Glu and correct orientation of both the proton donor and substrate" evidence="5">
    <location>
        <position position="162"/>
    </location>
</feature>
<evidence type="ECO:0000256" key="2">
    <source>
        <dbReference type="ARBA" id="ARBA00022801"/>
    </source>
</evidence>
<dbReference type="OrthoDB" id="408373at2759"/>
<dbReference type="Pfam" id="PF04616">
    <property type="entry name" value="Glyco_hydro_43"/>
    <property type="match status" value="1"/>
</dbReference>
<dbReference type="Proteomes" id="UP000054516">
    <property type="component" value="Unassembled WGS sequence"/>
</dbReference>
<dbReference type="InterPro" id="IPR013320">
    <property type="entry name" value="ConA-like_dom_sf"/>
</dbReference>
<dbReference type="Gene3D" id="2.60.120.200">
    <property type="match status" value="1"/>
</dbReference>
<feature type="signal peptide" evidence="7">
    <location>
        <begin position="1"/>
        <end position="19"/>
    </location>
</feature>
<dbReference type="PANTHER" id="PTHR42812:SF17">
    <property type="entry name" value="BETA-XYLOSIDASE C-TERMINAL CONCANAVALIN A-LIKE DOMAIN-CONTAINING PROTEIN-RELATED"/>
    <property type="match status" value="1"/>
</dbReference>
<dbReference type="InterPro" id="IPR051795">
    <property type="entry name" value="Glycosyl_Hydrlase_43"/>
</dbReference>
<comment type="similarity">
    <text evidence="1 6">Belongs to the glycosyl hydrolase 43 family.</text>
</comment>
<evidence type="ECO:0000256" key="5">
    <source>
        <dbReference type="PIRSR" id="PIRSR606710-2"/>
    </source>
</evidence>
<dbReference type="STRING" id="77044.A0A1S7UR63"/>
<dbReference type="OMA" id="ATHYNLG"/>
<sequence length="598" mass="64136">MRLSSLPLTACLLAAVAAAASPAPLSASAAGNSSYYNPVLPGWHSDPSCAQVDGTFYCVTSTFISFPGLPVYASRDLRNWKLVSHAWHRESQLPGASANTTGQQQGMYAATLRHRDGLFYVICEYLGDRGGDGNLGVVFMSPDPFDEPAWSDPVTFRTSLIDPDLFWDDDGRTYVATQGVVLQEIDLATGELSQPPVSLWNGTGGVWPEGPHLYKKDGWYYLMIAEGGTETNHSITIARSRALKGPYEAYEHNPILTNRGTDEYFQTVGHGDLFQDAAGNWWGMCLATRSGPAWEVYPMGREAVLFPVTWDEGAWPVLQPVRGTMSGWALPPPTRDLPGDGPFNSDDDAYDFVAEEAGTALPRNLVHWRVPRAGAFSTTASGLRVVPSRNNLTGHPFSDTAPELTGQAGLSFVGRRQTHTLFEFSVDVAFAPRSAGQEAGVTVFLTQADHIDLGLVLLAPNDDNGSDAYADAEPRLRLALRFRAEGTGGPPAPVTVPVPRAWEGRKIRLQIRAADATRYTLAAMPVGNPGARLVVGTASAALVSGGNGSFVGSLVGAYATCNGAGSGLVCPPGGDAYFTRWRYHGEAQYISATESVLF</sequence>